<proteinExistence type="predicted"/>
<name>A0A5N5UPV7_9EURY</name>
<dbReference type="Proteomes" id="UP000326207">
    <property type="component" value="Unassembled WGS sequence"/>
</dbReference>
<gene>
    <name evidence="1" type="ORF">DP108_04695</name>
</gene>
<comment type="caution">
    <text evidence="1">The sequence shown here is derived from an EMBL/GenBank/DDBJ whole genome shotgun (WGS) entry which is preliminary data.</text>
</comment>
<dbReference type="AlphaFoldDB" id="A0A5N5UPV7"/>
<accession>A0A5N5UPV7</accession>
<dbReference type="EMBL" id="QMDY01000002">
    <property type="protein sequence ID" value="KAB7519407.1"/>
    <property type="molecule type" value="Genomic_DNA"/>
</dbReference>
<protein>
    <submittedName>
        <fullName evidence="1">Uncharacterized protein</fullName>
    </submittedName>
</protein>
<dbReference type="RefSeq" id="WP_152156046.1">
    <property type="nucleotide sequence ID" value="NZ_QMDY01000002.1"/>
</dbReference>
<reference evidence="1 2" key="1">
    <citation type="submission" date="2019-10" db="EMBL/GenBank/DDBJ databases">
        <title>Unraveling microbial dark matter from salterns through culturing: the case of the genus Halosegnis.</title>
        <authorList>
            <person name="Duran-Viseras A."/>
            <person name="Andrei A.-S."/>
            <person name="Vera-Gargallo B."/>
            <person name="Ghai R."/>
            <person name="Sanchez-Porro C."/>
            <person name="Ventosa A."/>
        </authorList>
    </citation>
    <scope>NUCLEOTIDE SEQUENCE [LARGE SCALE GENOMIC DNA]</scope>
    <source>
        <strain evidence="1 2">F19-13</strain>
    </source>
</reference>
<sequence>MPLLVTELRPRRDGLGSEPLVAVESRSDGVGPRFRLGDRNGRLDVPREQFKWAYEIGAYLFALTELTAW</sequence>
<evidence type="ECO:0000313" key="2">
    <source>
        <dbReference type="Proteomes" id="UP000326207"/>
    </source>
</evidence>
<evidence type="ECO:0000313" key="1">
    <source>
        <dbReference type="EMBL" id="KAB7519407.1"/>
    </source>
</evidence>
<organism evidence="1 2">
    <name type="scientific">Halosegnis rubeus</name>
    <dbReference type="NCBI Taxonomy" id="2212850"/>
    <lineage>
        <taxon>Archaea</taxon>
        <taxon>Methanobacteriati</taxon>
        <taxon>Methanobacteriota</taxon>
        <taxon>Stenosarchaea group</taxon>
        <taxon>Halobacteria</taxon>
        <taxon>Halobacteriales</taxon>
        <taxon>Natronomonadaceae</taxon>
        <taxon>Halosegnis</taxon>
    </lineage>
</organism>